<dbReference type="RefSeq" id="WP_212517582.1">
    <property type="nucleotide sequence ID" value="NZ_JAGSOH010000017.1"/>
</dbReference>
<dbReference type="Pfam" id="PF00583">
    <property type="entry name" value="Acetyltransf_1"/>
    <property type="match status" value="1"/>
</dbReference>
<dbReference type="EMBL" id="JAGSOH010000017">
    <property type="protein sequence ID" value="MBR7826432.1"/>
    <property type="molecule type" value="Genomic_DNA"/>
</dbReference>
<dbReference type="SUPFAM" id="SSF55729">
    <property type="entry name" value="Acyl-CoA N-acyltransferases (Nat)"/>
    <property type="match status" value="1"/>
</dbReference>
<feature type="domain" description="N-acetyltransferase" evidence="1">
    <location>
        <begin position="3"/>
        <end position="178"/>
    </location>
</feature>
<comment type="caution">
    <text evidence="2">The sequence shown here is derived from an EMBL/GenBank/DDBJ whole genome shotgun (WGS) entry which is preliminary data.</text>
</comment>
<dbReference type="InterPro" id="IPR016181">
    <property type="entry name" value="Acyl_CoA_acyltransferase"/>
</dbReference>
<keyword evidence="2" id="KW-0012">Acyltransferase</keyword>
<evidence type="ECO:0000313" key="3">
    <source>
        <dbReference type="Proteomes" id="UP000676325"/>
    </source>
</evidence>
<dbReference type="Gene3D" id="3.40.630.30">
    <property type="match status" value="1"/>
</dbReference>
<dbReference type="AlphaFoldDB" id="A0A941E9Q6"/>
<keyword evidence="3" id="KW-1185">Reference proteome</keyword>
<accession>A0A941E9Q6</accession>
<sequence>MTARIRIAEADDAAAVLRMFDGIVEWLESLGRTGQWGTDRWSQTPQQVERLTGQIERGELRIAEEGPAHAPELLGVIALSEKCGTYVSPPPEPELYINLLGTSRAAKGRDIGGLLLAHARAEARRRGLRLLRVDCYAGGDRRLNRWYVDQGFTEVGPFVVQRTGRPDWPGMLLQEYLDS</sequence>
<reference evidence="2" key="1">
    <citation type="submission" date="2021-04" db="EMBL/GenBank/DDBJ databases">
        <title>Genome based classification of Actinospica acidithermotolerans sp. nov., an actinobacterium isolated from an Indonesian hot spring.</title>
        <authorList>
            <person name="Kusuma A.B."/>
            <person name="Putra K.E."/>
            <person name="Nafisah S."/>
            <person name="Loh J."/>
            <person name="Nouioui I."/>
            <person name="Goodfellow M."/>
        </authorList>
    </citation>
    <scope>NUCLEOTIDE SEQUENCE</scope>
    <source>
        <strain evidence="2">MGRD01-02</strain>
    </source>
</reference>
<dbReference type="InterPro" id="IPR000182">
    <property type="entry name" value="GNAT_dom"/>
</dbReference>
<gene>
    <name evidence="2" type="ORF">KDK95_08975</name>
</gene>
<evidence type="ECO:0000259" key="1">
    <source>
        <dbReference type="PROSITE" id="PS51186"/>
    </source>
</evidence>
<protein>
    <submittedName>
        <fullName evidence="2">GNAT family N-acetyltransferase</fullName>
        <ecNumber evidence="2">2.3.1.-</ecNumber>
    </submittedName>
</protein>
<evidence type="ECO:0000313" key="2">
    <source>
        <dbReference type="EMBL" id="MBR7826432.1"/>
    </source>
</evidence>
<dbReference type="EC" id="2.3.1.-" evidence="2"/>
<name>A0A941E9Q6_9ACTN</name>
<proteinExistence type="predicted"/>
<keyword evidence="2" id="KW-0808">Transferase</keyword>
<dbReference type="Proteomes" id="UP000676325">
    <property type="component" value="Unassembled WGS sequence"/>
</dbReference>
<dbReference type="GO" id="GO:0016747">
    <property type="term" value="F:acyltransferase activity, transferring groups other than amino-acyl groups"/>
    <property type="evidence" value="ECO:0007669"/>
    <property type="project" value="InterPro"/>
</dbReference>
<dbReference type="PROSITE" id="PS51186">
    <property type="entry name" value="GNAT"/>
    <property type="match status" value="1"/>
</dbReference>
<organism evidence="2 3">
    <name type="scientific">Actinospica acidithermotolerans</name>
    <dbReference type="NCBI Taxonomy" id="2828514"/>
    <lineage>
        <taxon>Bacteria</taxon>
        <taxon>Bacillati</taxon>
        <taxon>Actinomycetota</taxon>
        <taxon>Actinomycetes</taxon>
        <taxon>Catenulisporales</taxon>
        <taxon>Actinospicaceae</taxon>
        <taxon>Actinospica</taxon>
    </lineage>
</organism>